<organism evidence="5 6">
    <name type="scientific">Candidatus Seongchinamella marina</name>
    <dbReference type="NCBI Taxonomy" id="2518990"/>
    <lineage>
        <taxon>Bacteria</taxon>
        <taxon>Pseudomonadati</taxon>
        <taxon>Pseudomonadota</taxon>
        <taxon>Gammaproteobacteria</taxon>
        <taxon>Cellvibrionales</taxon>
        <taxon>Halieaceae</taxon>
        <taxon>Seongchinamella</taxon>
    </lineage>
</organism>
<dbReference type="RefSeq" id="WP_279253129.1">
    <property type="nucleotide sequence ID" value="NZ_SHNP01000004.1"/>
</dbReference>
<keyword evidence="3" id="KW-0663">Pyridoxal phosphate</keyword>
<dbReference type="EMBL" id="SHNP01000004">
    <property type="protein sequence ID" value="MCX2974346.1"/>
    <property type="molecule type" value="Genomic_DNA"/>
</dbReference>
<evidence type="ECO:0000256" key="3">
    <source>
        <dbReference type="ARBA" id="ARBA00022898"/>
    </source>
</evidence>
<dbReference type="PIRSF" id="PIRSF006278">
    <property type="entry name" value="ACCD_DCysDesulf"/>
    <property type="match status" value="1"/>
</dbReference>
<dbReference type="InterPro" id="IPR036052">
    <property type="entry name" value="TrpB-like_PALP_sf"/>
</dbReference>
<dbReference type="PANTHER" id="PTHR43780">
    <property type="entry name" value="1-AMINOCYCLOPROPANE-1-CARBOXYLATE DEAMINASE-RELATED"/>
    <property type="match status" value="1"/>
</dbReference>
<keyword evidence="6" id="KW-1185">Reference proteome</keyword>
<gene>
    <name evidence="5" type="ORF">EYC87_12200</name>
</gene>
<evidence type="ECO:0000313" key="5">
    <source>
        <dbReference type="EMBL" id="MCX2974346.1"/>
    </source>
</evidence>
<sequence length="301" mass="33018">MAQNSTISLSASVESPILGQFLDNVHLLRLDLMGGKAPGNKAFKLRANLEKARQQGISRIVSFGGAWSNHLHALAAAGAELELQTIGIIRGGEQETAMLQDVQRLGMKLIMVSRQEYRQRNDPQYQQRIEQSYGPCLVVPEGGANPAGVRGCLAIANLINQQGRQWQRVVLPVGTGTTLAGLAAGLKSAEELVGISALKGVNDMEHRVKEILSMSELTARLPWNVLYDYHCGGFARTNDTLRTFMTEFERVYKVRLEPVYTGKMLLAIHARIASGQWSATEPILAIHTGGLQGRRGYSWLD</sequence>
<reference evidence="5" key="1">
    <citation type="submission" date="2019-02" db="EMBL/GenBank/DDBJ databases">
        <authorList>
            <person name="Li S.-H."/>
        </authorList>
    </citation>
    <scope>NUCLEOTIDE SEQUENCE</scope>
    <source>
        <strain evidence="5">IMCC8485</strain>
    </source>
</reference>
<accession>A0ABT3SWH2</accession>
<dbReference type="PANTHER" id="PTHR43780:SF2">
    <property type="entry name" value="1-AMINOCYCLOPROPANE-1-CARBOXYLATE DEAMINASE-RELATED"/>
    <property type="match status" value="1"/>
</dbReference>
<evidence type="ECO:0000256" key="1">
    <source>
        <dbReference type="ARBA" id="ARBA00001933"/>
    </source>
</evidence>
<name>A0ABT3SWH2_9GAMM</name>
<evidence type="ECO:0000259" key="4">
    <source>
        <dbReference type="Pfam" id="PF00291"/>
    </source>
</evidence>
<dbReference type="InterPro" id="IPR001926">
    <property type="entry name" value="TrpB-like_PALP"/>
</dbReference>
<dbReference type="Pfam" id="PF00291">
    <property type="entry name" value="PALP"/>
    <property type="match status" value="1"/>
</dbReference>
<comment type="cofactor">
    <cofactor evidence="1">
        <name>pyridoxal 5'-phosphate</name>
        <dbReference type="ChEBI" id="CHEBI:597326"/>
    </cofactor>
</comment>
<dbReference type="SUPFAM" id="SSF53686">
    <property type="entry name" value="Tryptophan synthase beta subunit-like PLP-dependent enzymes"/>
    <property type="match status" value="1"/>
</dbReference>
<protein>
    <submittedName>
        <fullName evidence="5">Pyridoxal-phosphate dependent enzyme</fullName>
    </submittedName>
</protein>
<comment type="caution">
    <text evidence="5">The sequence shown here is derived from an EMBL/GenBank/DDBJ whole genome shotgun (WGS) entry which is preliminary data.</text>
</comment>
<comment type="similarity">
    <text evidence="2">Belongs to the ACC deaminase/D-cysteine desulfhydrase family.</text>
</comment>
<dbReference type="Gene3D" id="3.40.50.1100">
    <property type="match status" value="2"/>
</dbReference>
<proteinExistence type="inferred from homology"/>
<dbReference type="InterPro" id="IPR027278">
    <property type="entry name" value="ACCD_DCysDesulf"/>
</dbReference>
<dbReference type="Proteomes" id="UP001143307">
    <property type="component" value="Unassembled WGS sequence"/>
</dbReference>
<feature type="domain" description="Tryptophan synthase beta chain-like PALP" evidence="4">
    <location>
        <begin position="15"/>
        <end position="289"/>
    </location>
</feature>
<evidence type="ECO:0000256" key="2">
    <source>
        <dbReference type="ARBA" id="ARBA00008639"/>
    </source>
</evidence>
<evidence type="ECO:0000313" key="6">
    <source>
        <dbReference type="Proteomes" id="UP001143307"/>
    </source>
</evidence>